<dbReference type="Pfam" id="PF01074">
    <property type="entry name" value="Glyco_hydro_38N"/>
    <property type="match status" value="1"/>
</dbReference>
<dbReference type="GO" id="GO:0006013">
    <property type="term" value="P:mannose metabolic process"/>
    <property type="evidence" value="ECO:0007669"/>
    <property type="project" value="InterPro"/>
</dbReference>
<dbReference type="InterPro" id="IPR037094">
    <property type="entry name" value="Glyco_hydro_38_cen_sf"/>
</dbReference>
<keyword evidence="2" id="KW-0326">Glycosidase</keyword>
<dbReference type="SMART" id="SM00872">
    <property type="entry name" value="Alpha-mann_mid"/>
    <property type="match status" value="1"/>
</dbReference>
<protein>
    <recommendedName>
        <fullName evidence="3">Glycoside hydrolase family 38 central domain-containing protein</fullName>
    </recommendedName>
</protein>
<sequence length="143" mass="16015">AFNSIYNGEITAKNVVSIVTEIARDYAIKSSMYLFGVGDHGGGPTRRDILAKMELDKRPALPNLIFSSSEDFYDEALKERIDYPVVKEELNPIFEGCYTTHSDIKKANREGENLLLTAEALATLASLYGYSYPHSSLKEAWEK</sequence>
<dbReference type="InterPro" id="IPR015341">
    <property type="entry name" value="Glyco_hydro_38_cen"/>
</dbReference>
<name>X1LV45_9ZZZZ</name>
<dbReference type="AlphaFoldDB" id="X1LV45"/>
<evidence type="ECO:0000256" key="2">
    <source>
        <dbReference type="ARBA" id="ARBA00023295"/>
    </source>
</evidence>
<dbReference type="Pfam" id="PF09261">
    <property type="entry name" value="Alpha-mann_mid"/>
    <property type="match status" value="1"/>
</dbReference>
<dbReference type="PANTHER" id="PTHR46017">
    <property type="entry name" value="ALPHA-MANNOSIDASE 2C1"/>
    <property type="match status" value="1"/>
</dbReference>
<dbReference type="InterPro" id="IPR028995">
    <property type="entry name" value="Glyco_hydro_57/38_cen_sf"/>
</dbReference>
<dbReference type="InterPro" id="IPR011330">
    <property type="entry name" value="Glyco_hydro/deAcase_b/a-brl"/>
</dbReference>
<dbReference type="PANTHER" id="PTHR46017:SF1">
    <property type="entry name" value="ALPHA-MANNOSIDASE 2C1"/>
    <property type="match status" value="1"/>
</dbReference>
<dbReference type="InterPro" id="IPR000602">
    <property type="entry name" value="Glyco_hydro_38_N"/>
</dbReference>
<feature type="non-terminal residue" evidence="4">
    <location>
        <position position="143"/>
    </location>
</feature>
<reference evidence="4" key="1">
    <citation type="journal article" date="2014" name="Front. Microbiol.">
        <title>High frequency of phylogenetically diverse reductive dehalogenase-homologous genes in deep subseafloor sedimentary metagenomes.</title>
        <authorList>
            <person name="Kawai M."/>
            <person name="Futagami T."/>
            <person name="Toyoda A."/>
            <person name="Takaki Y."/>
            <person name="Nishi S."/>
            <person name="Hori S."/>
            <person name="Arai W."/>
            <person name="Tsubouchi T."/>
            <person name="Morono Y."/>
            <person name="Uchiyama I."/>
            <person name="Ito T."/>
            <person name="Fujiyama A."/>
            <person name="Inagaki F."/>
            <person name="Takami H."/>
        </authorList>
    </citation>
    <scope>NUCLEOTIDE SEQUENCE</scope>
    <source>
        <strain evidence="4">Expedition CK06-06</strain>
    </source>
</reference>
<accession>X1LV45</accession>
<evidence type="ECO:0000256" key="1">
    <source>
        <dbReference type="ARBA" id="ARBA00022801"/>
    </source>
</evidence>
<organism evidence="4">
    <name type="scientific">marine sediment metagenome</name>
    <dbReference type="NCBI Taxonomy" id="412755"/>
    <lineage>
        <taxon>unclassified sequences</taxon>
        <taxon>metagenomes</taxon>
        <taxon>ecological metagenomes</taxon>
    </lineage>
</organism>
<feature type="non-terminal residue" evidence="4">
    <location>
        <position position="1"/>
    </location>
</feature>
<feature type="domain" description="Glycoside hydrolase family 38 central" evidence="3">
    <location>
        <begin position="95"/>
        <end position="143"/>
    </location>
</feature>
<dbReference type="SUPFAM" id="SSF88688">
    <property type="entry name" value="Families 57/38 glycoside transferase middle domain"/>
    <property type="match status" value="1"/>
</dbReference>
<evidence type="ECO:0000313" key="4">
    <source>
        <dbReference type="EMBL" id="GAI23262.1"/>
    </source>
</evidence>
<gene>
    <name evidence="4" type="ORF">S06H3_24334</name>
</gene>
<evidence type="ECO:0000259" key="3">
    <source>
        <dbReference type="SMART" id="SM00872"/>
    </source>
</evidence>
<dbReference type="SUPFAM" id="SSF88713">
    <property type="entry name" value="Glycoside hydrolase/deacetylase"/>
    <property type="match status" value="1"/>
</dbReference>
<dbReference type="EMBL" id="BARV01013500">
    <property type="protein sequence ID" value="GAI23262.1"/>
    <property type="molecule type" value="Genomic_DNA"/>
</dbReference>
<proteinExistence type="predicted"/>
<keyword evidence="1" id="KW-0378">Hydrolase</keyword>
<dbReference type="GO" id="GO:0004559">
    <property type="term" value="F:alpha-mannosidase activity"/>
    <property type="evidence" value="ECO:0007669"/>
    <property type="project" value="InterPro"/>
</dbReference>
<comment type="caution">
    <text evidence="4">The sequence shown here is derived from an EMBL/GenBank/DDBJ whole genome shotgun (WGS) entry which is preliminary data.</text>
</comment>
<dbReference type="Gene3D" id="1.20.1270.50">
    <property type="entry name" value="Glycoside hydrolase family 38, central domain"/>
    <property type="match status" value="1"/>
</dbReference>
<dbReference type="GO" id="GO:0009313">
    <property type="term" value="P:oligosaccharide catabolic process"/>
    <property type="evidence" value="ECO:0007669"/>
    <property type="project" value="TreeGrafter"/>
</dbReference>